<keyword evidence="1" id="KW-0812">Transmembrane</keyword>
<protein>
    <submittedName>
        <fullName evidence="2">YaaW family protein</fullName>
    </submittedName>
</protein>
<gene>
    <name evidence="2" type="ORF">ACFOD4_04650</name>
</gene>
<sequence>MTNETDDLRSGDILPVLRRASHEDLKRIVEALDRSWDVRIKADERYQASQHDLTTIPEVIADYVTRAGGNAICNWWRGSGPIYGEVLRDVCGVMRVKVPKDMGAFEMEETLLREVMERVWEGMTPDERAEFVRDAKAQMNATGTEFEDASSSKLWLLSFSALAGQIGLGMAGFIVYRVALQVANMAAKQVIGKGLAFAANAALMRGIAVVIGPIGWGVTAVWTAVDAVGPSYRGLAPAVFHIAALRQRFLWQDDEESVPA</sequence>
<dbReference type="RefSeq" id="WP_379594768.1">
    <property type="nucleotide sequence ID" value="NZ_JBHRTN010000005.1"/>
</dbReference>
<dbReference type="EMBL" id="JBHRTN010000005">
    <property type="protein sequence ID" value="MFC3124342.1"/>
    <property type="molecule type" value="Genomic_DNA"/>
</dbReference>
<feature type="transmembrane region" description="Helical" evidence="1">
    <location>
        <begin position="154"/>
        <end position="176"/>
    </location>
</feature>
<keyword evidence="1" id="KW-0472">Membrane</keyword>
<feature type="transmembrane region" description="Helical" evidence="1">
    <location>
        <begin position="197"/>
        <end position="225"/>
    </location>
</feature>
<dbReference type="Proteomes" id="UP001595593">
    <property type="component" value="Unassembled WGS sequence"/>
</dbReference>
<keyword evidence="1" id="KW-1133">Transmembrane helix</keyword>
<evidence type="ECO:0000313" key="3">
    <source>
        <dbReference type="Proteomes" id="UP001595593"/>
    </source>
</evidence>
<name>A0ABV7G015_9PROT</name>
<evidence type="ECO:0000313" key="2">
    <source>
        <dbReference type="EMBL" id="MFC3124342.1"/>
    </source>
</evidence>
<accession>A0ABV7G015</accession>
<comment type="caution">
    <text evidence="2">The sequence shown here is derived from an EMBL/GenBank/DDBJ whole genome shotgun (WGS) entry which is preliminary data.</text>
</comment>
<organism evidence="2 3">
    <name type="scientific">Teichococcus globiformis</name>
    <dbReference type="NCBI Taxonomy" id="2307229"/>
    <lineage>
        <taxon>Bacteria</taxon>
        <taxon>Pseudomonadati</taxon>
        <taxon>Pseudomonadota</taxon>
        <taxon>Alphaproteobacteria</taxon>
        <taxon>Acetobacterales</taxon>
        <taxon>Roseomonadaceae</taxon>
        <taxon>Roseomonas</taxon>
    </lineage>
</organism>
<reference evidence="3" key="1">
    <citation type="journal article" date="2019" name="Int. J. Syst. Evol. Microbiol.">
        <title>The Global Catalogue of Microorganisms (GCM) 10K type strain sequencing project: providing services to taxonomists for standard genome sequencing and annotation.</title>
        <authorList>
            <consortium name="The Broad Institute Genomics Platform"/>
            <consortium name="The Broad Institute Genome Sequencing Center for Infectious Disease"/>
            <person name="Wu L."/>
            <person name="Ma J."/>
        </authorList>
    </citation>
    <scope>NUCLEOTIDE SEQUENCE [LARGE SCALE GENOMIC DNA]</scope>
    <source>
        <strain evidence="3">KCTC 52094</strain>
    </source>
</reference>
<evidence type="ECO:0000256" key="1">
    <source>
        <dbReference type="SAM" id="Phobius"/>
    </source>
</evidence>
<keyword evidence="3" id="KW-1185">Reference proteome</keyword>
<proteinExistence type="predicted"/>